<accession>A0A6A6F769</accession>
<feature type="non-terminal residue" evidence="1">
    <location>
        <position position="1"/>
    </location>
</feature>
<organism evidence="1 2">
    <name type="scientific">Cercospora zeae-maydis SCOH1-5</name>
    <dbReference type="NCBI Taxonomy" id="717836"/>
    <lineage>
        <taxon>Eukaryota</taxon>
        <taxon>Fungi</taxon>
        <taxon>Dikarya</taxon>
        <taxon>Ascomycota</taxon>
        <taxon>Pezizomycotina</taxon>
        <taxon>Dothideomycetes</taxon>
        <taxon>Dothideomycetidae</taxon>
        <taxon>Mycosphaerellales</taxon>
        <taxon>Mycosphaerellaceae</taxon>
        <taxon>Cercospora</taxon>
    </lineage>
</organism>
<gene>
    <name evidence="1" type="ORF">CERZMDRAFT_91447</name>
</gene>
<dbReference type="EMBL" id="ML992689">
    <property type="protein sequence ID" value="KAF2209059.1"/>
    <property type="molecule type" value="Genomic_DNA"/>
</dbReference>
<name>A0A6A6F769_9PEZI</name>
<dbReference type="Proteomes" id="UP000799539">
    <property type="component" value="Unassembled WGS sequence"/>
</dbReference>
<evidence type="ECO:0000313" key="1">
    <source>
        <dbReference type="EMBL" id="KAF2209059.1"/>
    </source>
</evidence>
<dbReference type="AlphaFoldDB" id="A0A6A6F769"/>
<protein>
    <submittedName>
        <fullName evidence="1">Uncharacterized protein</fullName>
    </submittedName>
</protein>
<reference evidence="1" key="1">
    <citation type="journal article" date="2020" name="Stud. Mycol.">
        <title>101 Dothideomycetes genomes: a test case for predicting lifestyles and emergence of pathogens.</title>
        <authorList>
            <person name="Haridas S."/>
            <person name="Albert R."/>
            <person name="Binder M."/>
            <person name="Bloem J."/>
            <person name="Labutti K."/>
            <person name="Salamov A."/>
            <person name="Andreopoulos B."/>
            <person name="Baker S."/>
            <person name="Barry K."/>
            <person name="Bills G."/>
            <person name="Bluhm B."/>
            <person name="Cannon C."/>
            <person name="Castanera R."/>
            <person name="Culley D."/>
            <person name="Daum C."/>
            <person name="Ezra D."/>
            <person name="Gonzalez J."/>
            <person name="Henrissat B."/>
            <person name="Kuo A."/>
            <person name="Liang C."/>
            <person name="Lipzen A."/>
            <person name="Lutzoni F."/>
            <person name="Magnuson J."/>
            <person name="Mondo S."/>
            <person name="Nolan M."/>
            <person name="Ohm R."/>
            <person name="Pangilinan J."/>
            <person name="Park H.-J."/>
            <person name="Ramirez L."/>
            <person name="Alfaro M."/>
            <person name="Sun H."/>
            <person name="Tritt A."/>
            <person name="Yoshinaga Y."/>
            <person name="Zwiers L.-H."/>
            <person name="Turgeon B."/>
            <person name="Goodwin S."/>
            <person name="Spatafora J."/>
            <person name="Crous P."/>
            <person name="Grigoriev I."/>
        </authorList>
    </citation>
    <scope>NUCLEOTIDE SEQUENCE</scope>
    <source>
        <strain evidence="1">SCOH1-5</strain>
    </source>
</reference>
<evidence type="ECO:0000313" key="2">
    <source>
        <dbReference type="Proteomes" id="UP000799539"/>
    </source>
</evidence>
<sequence length="69" mass="7760">GKCAICYCLASIATGVSRYQAQEGRKYDGHLISLFLDDDFFRLWMSRARAWDNRADDSATTGMLSSSRC</sequence>
<keyword evidence="2" id="KW-1185">Reference proteome</keyword>
<proteinExistence type="predicted"/>